<dbReference type="RefSeq" id="WP_177220519.1">
    <property type="nucleotide sequence ID" value="NZ_FOYI01000005.1"/>
</dbReference>
<evidence type="ECO:0000256" key="1">
    <source>
        <dbReference type="ARBA" id="ARBA00022729"/>
    </source>
</evidence>
<dbReference type="AlphaFoldDB" id="A0A1I6DVN6"/>
<dbReference type="SUPFAM" id="SSF89392">
    <property type="entry name" value="Prokaryotic lipoproteins and lipoprotein localization factors"/>
    <property type="match status" value="1"/>
</dbReference>
<dbReference type="EMBL" id="FOYI01000005">
    <property type="protein sequence ID" value="SFR09570.1"/>
    <property type="molecule type" value="Genomic_DNA"/>
</dbReference>
<dbReference type="STRING" id="871652.SAMN04515673_105260"/>
<sequence>MSQQSSDGHVSEGIFYLSRPGRLRFEYFDPVPITLFAEGTRAGIVNRTKQTMTVIPVGQVPLHILLRDPVDLGRDGMVRSVEVEGGLARVRMVDPGRPDAGAITMVFSTGPVELRDWIITDDHGRSSRISLRNLRRGVVIDPRQFIGARN</sequence>
<keyword evidence="3" id="KW-1185">Reference proteome</keyword>
<dbReference type="InterPro" id="IPR029046">
    <property type="entry name" value="LolA/LolB/LppX"/>
</dbReference>
<keyword evidence="2" id="KW-0449">Lipoprotein</keyword>
<proteinExistence type="predicted"/>
<name>A0A1I6DVN6_9RHOB</name>
<accession>A0A1I6DVN6</accession>
<dbReference type="Proteomes" id="UP000199302">
    <property type="component" value="Unassembled WGS sequence"/>
</dbReference>
<evidence type="ECO:0000313" key="2">
    <source>
        <dbReference type="EMBL" id="SFR09570.1"/>
    </source>
</evidence>
<dbReference type="Pfam" id="PF03548">
    <property type="entry name" value="LolA"/>
    <property type="match status" value="1"/>
</dbReference>
<evidence type="ECO:0000313" key="3">
    <source>
        <dbReference type="Proteomes" id="UP000199302"/>
    </source>
</evidence>
<dbReference type="PANTHER" id="PTHR35869">
    <property type="entry name" value="OUTER-MEMBRANE LIPOPROTEIN CARRIER PROTEIN"/>
    <property type="match status" value="1"/>
</dbReference>
<reference evidence="2 3" key="1">
    <citation type="submission" date="2016-10" db="EMBL/GenBank/DDBJ databases">
        <authorList>
            <person name="de Groot N.N."/>
        </authorList>
    </citation>
    <scope>NUCLEOTIDE SEQUENCE [LARGE SCALE GENOMIC DNA]</scope>
    <source>
        <strain evidence="3">KMM 9023,NRIC 0796,JCM 17311,KCTC 23692</strain>
    </source>
</reference>
<keyword evidence="1" id="KW-0732">Signal</keyword>
<gene>
    <name evidence="2" type="ORF">SAMN04515673_105260</name>
</gene>
<protein>
    <submittedName>
        <fullName evidence="2">Outer membrane lipoprotein-sorting protein</fullName>
    </submittedName>
</protein>
<dbReference type="CDD" id="cd16325">
    <property type="entry name" value="LolA"/>
    <property type="match status" value="1"/>
</dbReference>
<dbReference type="InterPro" id="IPR004564">
    <property type="entry name" value="OM_lipoprot_carrier_LolA-like"/>
</dbReference>
<organism evidence="2 3">
    <name type="scientific">Poseidonocella sedimentorum</name>
    <dbReference type="NCBI Taxonomy" id="871652"/>
    <lineage>
        <taxon>Bacteria</taxon>
        <taxon>Pseudomonadati</taxon>
        <taxon>Pseudomonadota</taxon>
        <taxon>Alphaproteobacteria</taxon>
        <taxon>Rhodobacterales</taxon>
        <taxon>Roseobacteraceae</taxon>
        <taxon>Poseidonocella</taxon>
    </lineage>
</organism>
<dbReference type="PANTHER" id="PTHR35869:SF1">
    <property type="entry name" value="OUTER-MEMBRANE LIPOPROTEIN CARRIER PROTEIN"/>
    <property type="match status" value="1"/>
</dbReference>
<dbReference type="Gene3D" id="2.50.20.10">
    <property type="entry name" value="Lipoprotein localisation LolA/LolB/LppX"/>
    <property type="match status" value="1"/>
</dbReference>